<protein>
    <submittedName>
        <fullName evidence="2">Uncharacterized protein</fullName>
    </submittedName>
</protein>
<evidence type="ECO:0000313" key="2">
    <source>
        <dbReference type="EMBL" id="ADD96261.1"/>
    </source>
</evidence>
<keyword evidence="1" id="KW-0812">Transmembrane</keyword>
<reference evidence="2" key="1">
    <citation type="journal article" date="2010" name="ISME J.">
        <title>Metagenome of the Mediterranean deep chlorophyll maximum studied by direct and fosmid library 454 pyrosequencing.</title>
        <authorList>
            <person name="Ghai R."/>
            <person name="Martin-Cuadrado A.B."/>
            <person name="Molto A.G."/>
            <person name="Heredia I.G."/>
            <person name="Cabrera R."/>
            <person name="Martin J."/>
            <person name="Verdu M."/>
            <person name="Deschamps P."/>
            <person name="Moreira D."/>
            <person name="Lopez-Garcia P."/>
            <person name="Mira A."/>
            <person name="Rodriguez-Valera F."/>
        </authorList>
    </citation>
    <scope>NUCLEOTIDE SEQUENCE</scope>
</reference>
<dbReference type="AlphaFoldDB" id="D6PKL0"/>
<proteinExistence type="predicted"/>
<organism evidence="2">
    <name type="scientific">uncultured organism MedDCM-OCT-S08-C1394</name>
    <dbReference type="NCBI Taxonomy" id="743629"/>
    <lineage>
        <taxon>unclassified sequences</taxon>
        <taxon>environmental samples</taxon>
    </lineage>
</organism>
<dbReference type="EMBL" id="GU943128">
    <property type="protein sequence ID" value="ADD96261.1"/>
    <property type="molecule type" value="Genomic_DNA"/>
</dbReference>
<keyword evidence="1" id="KW-1133">Transmembrane helix</keyword>
<keyword evidence="1" id="KW-0472">Membrane</keyword>
<evidence type="ECO:0000256" key="1">
    <source>
        <dbReference type="SAM" id="Phobius"/>
    </source>
</evidence>
<sequence length="62" mass="7117">MEKSRFNYLDRDTIVTPDTCTHSMYTFTGKEYPSAVCVTGFEGCYQVIVVLMRLIVTGIRMQ</sequence>
<accession>D6PKL0</accession>
<name>D6PKL0_9ZZZZ</name>
<feature type="transmembrane region" description="Helical" evidence="1">
    <location>
        <begin position="32"/>
        <end position="56"/>
    </location>
</feature>